<evidence type="ECO:0000256" key="2">
    <source>
        <dbReference type="ARBA" id="ARBA00009559"/>
    </source>
</evidence>
<sequence>MPKFLNNRLLSICRKEKEKQHYGDVIVVEGLLQEQYFTLNIVSSQNSSKFDANFLEDVKNDDKFNAKFLDDVIKESRDNIDDVIKDSRDNIAIISKNIDNIDLNKNITFYEVKKNEEVLSFTNDFQPENYKPCYNVHIFYYPWYGNPAVDGDFVHWNHKYLPHWSPEVAKMYPNGKHVPPLDIGSNFYPELGAYSSADIKVIDNHMQQILMGNIGVLAVSYYPPGLYDDNGKDWQFILPKIFNVAAKYKLKVTFHIEPYKDRSEVTLKQDIEHILRVYGSHPAFYKHKHKGVLRPLLYVYDSYHTKPENWKQLLGTNSTLSIRDTANDCFVIGLLVGQNHKQDIISSGFDGFYTYFAANGFTYGSSRYNWKSLKSFADENDLLYIPSIGPGYIDTRVRPWNAENTRKRLKGKYYIDSWNAALNVKPDLISITSFNEWHEGTQIEKAIPKETTNFKYLDYSPSPPDFYLSLTNKYVQTFSKCSI</sequence>
<dbReference type="CDD" id="cd11574">
    <property type="entry name" value="GH99"/>
    <property type="match status" value="1"/>
</dbReference>
<keyword evidence="4" id="KW-0378">Hydrolase</keyword>
<keyword evidence="7" id="KW-0333">Golgi apparatus</keyword>
<protein>
    <submittedName>
        <fullName evidence="9">Glycoprotein endo-alpha-1,2-mannosidase</fullName>
    </submittedName>
</protein>
<name>T2MCN7_HYDVU</name>
<dbReference type="Pfam" id="PF16317">
    <property type="entry name" value="Glyco_hydro_99"/>
    <property type="match status" value="1"/>
</dbReference>
<proteinExistence type="evidence at transcript level"/>
<feature type="non-terminal residue" evidence="9">
    <location>
        <position position="1"/>
    </location>
</feature>
<evidence type="ECO:0000256" key="7">
    <source>
        <dbReference type="ARBA" id="ARBA00023034"/>
    </source>
</evidence>
<dbReference type="AlphaFoldDB" id="T2MCN7"/>
<evidence type="ECO:0000256" key="5">
    <source>
        <dbReference type="ARBA" id="ARBA00022968"/>
    </source>
</evidence>
<reference evidence="9" key="1">
    <citation type="journal article" date="2013" name="Genome Biol. Evol.">
        <title>Punctuated emergences of genetic and phenotypic innovations in eumetazoan, bilaterian, euteleostome, and hominidae ancestors.</title>
        <authorList>
            <person name="Wenger Y."/>
            <person name="Galliot B."/>
        </authorList>
    </citation>
    <scope>NUCLEOTIDE SEQUENCE</scope>
    <source>
        <tissue evidence="9">Whole animals</tissue>
    </source>
</reference>
<organism evidence="9">
    <name type="scientific">Hydra vulgaris</name>
    <name type="common">Hydra</name>
    <name type="synonym">Hydra attenuata</name>
    <dbReference type="NCBI Taxonomy" id="6087"/>
    <lineage>
        <taxon>Eukaryota</taxon>
        <taxon>Metazoa</taxon>
        <taxon>Cnidaria</taxon>
        <taxon>Hydrozoa</taxon>
        <taxon>Hydroidolina</taxon>
        <taxon>Anthoathecata</taxon>
        <taxon>Aplanulata</taxon>
        <taxon>Hydridae</taxon>
        <taxon>Hydra</taxon>
    </lineage>
</organism>
<dbReference type="PANTHER" id="PTHR13572">
    <property type="entry name" value="ENDO-ALPHA-1,2-MANNOSIDASE"/>
    <property type="match status" value="1"/>
</dbReference>
<dbReference type="FunFam" id="3.20.20.80:FF:000019">
    <property type="entry name" value="glycoprotein endo-alpha-1,2-mannosidase"/>
    <property type="match status" value="1"/>
</dbReference>
<evidence type="ECO:0000256" key="6">
    <source>
        <dbReference type="ARBA" id="ARBA00022989"/>
    </source>
</evidence>
<dbReference type="InterPro" id="IPR026071">
    <property type="entry name" value="Glyco_Hydrolase_99"/>
</dbReference>
<comment type="similarity">
    <text evidence="2">Belongs to the glycosyl hydrolase 99 family.</text>
</comment>
<evidence type="ECO:0000256" key="8">
    <source>
        <dbReference type="ARBA" id="ARBA00023136"/>
    </source>
</evidence>
<dbReference type="Gene3D" id="3.20.20.80">
    <property type="entry name" value="Glycosidases"/>
    <property type="match status" value="1"/>
</dbReference>
<dbReference type="GO" id="GO:0004559">
    <property type="term" value="F:alpha-mannosidase activity"/>
    <property type="evidence" value="ECO:0007669"/>
    <property type="project" value="TreeGrafter"/>
</dbReference>
<gene>
    <name evidence="9" type="primary">MANEA</name>
</gene>
<accession>T2MCN7</accession>
<comment type="subcellular location">
    <subcellularLocation>
        <location evidence="1">Golgi apparatus membrane</location>
        <topology evidence="1">Single-pass type II membrane protein</topology>
    </subcellularLocation>
</comment>
<keyword evidence="8" id="KW-0472">Membrane</keyword>
<keyword evidence="3" id="KW-0812">Transmembrane</keyword>
<evidence type="ECO:0000256" key="4">
    <source>
        <dbReference type="ARBA" id="ARBA00022801"/>
    </source>
</evidence>
<dbReference type="GO" id="GO:0000139">
    <property type="term" value="C:Golgi membrane"/>
    <property type="evidence" value="ECO:0007669"/>
    <property type="project" value="UniProtKB-SubCell"/>
</dbReference>
<evidence type="ECO:0000313" key="9">
    <source>
        <dbReference type="EMBL" id="CDG69655.1"/>
    </source>
</evidence>
<dbReference type="OrthoDB" id="406152at2759"/>
<dbReference type="PANTHER" id="PTHR13572:SF4">
    <property type="entry name" value="RE57134P"/>
    <property type="match status" value="1"/>
</dbReference>
<evidence type="ECO:0000256" key="1">
    <source>
        <dbReference type="ARBA" id="ARBA00004323"/>
    </source>
</evidence>
<dbReference type="EMBL" id="HAAD01003423">
    <property type="protein sequence ID" value="CDG69655.1"/>
    <property type="molecule type" value="mRNA"/>
</dbReference>
<evidence type="ECO:0000256" key="3">
    <source>
        <dbReference type="ARBA" id="ARBA00022692"/>
    </source>
</evidence>
<keyword evidence="5" id="KW-0735">Signal-anchor</keyword>
<keyword evidence="6" id="KW-1133">Transmembrane helix</keyword>